<keyword evidence="2" id="KW-0472">Membrane</keyword>
<reference evidence="4 5" key="1">
    <citation type="submission" date="2020-12" db="EMBL/GenBank/DDBJ databases">
        <title>YIM B01967 draft genome.</title>
        <authorList>
            <person name="Yan X."/>
        </authorList>
    </citation>
    <scope>NUCLEOTIDE SEQUENCE [LARGE SCALE GENOMIC DNA]</scope>
    <source>
        <strain evidence="4 5">YIM B01967</strain>
    </source>
</reference>
<name>A0ABS1HB55_9BACL</name>
<accession>A0ABS1HB55</accession>
<feature type="compositionally biased region" description="Basic and acidic residues" evidence="1">
    <location>
        <begin position="571"/>
        <end position="613"/>
    </location>
</feature>
<dbReference type="Pfam" id="PF01841">
    <property type="entry name" value="Transglut_core"/>
    <property type="match status" value="1"/>
</dbReference>
<feature type="transmembrane region" description="Helical" evidence="2">
    <location>
        <begin position="115"/>
        <end position="134"/>
    </location>
</feature>
<dbReference type="InterPro" id="IPR038765">
    <property type="entry name" value="Papain-like_cys_pep_sf"/>
</dbReference>
<dbReference type="Proteomes" id="UP000618943">
    <property type="component" value="Unassembled WGS sequence"/>
</dbReference>
<evidence type="ECO:0000313" key="4">
    <source>
        <dbReference type="EMBL" id="MBK3496218.1"/>
    </source>
</evidence>
<feature type="transmembrane region" description="Helical" evidence="2">
    <location>
        <begin position="12"/>
        <end position="31"/>
    </location>
</feature>
<proteinExistence type="predicted"/>
<protein>
    <submittedName>
        <fullName evidence="4">Transglutaminase domain-containing protein</fullName>
    </submittedName>
</protein>
<evidence type="ECO:0000259" key="3">
    <source>
        <dbReference type="SMART" id="SM00460"/>
    </source>
</evidence>
<keyword evidence="5" id="KW-1185">Reference proteome</keyword>
<dbReference type="Gene3D" id="3.10.620.30">
    <property type="match status" value="1"/>
</dbReference>
<keyword evidence="2" id="KW-0812">Transmembrane</keyword>
<feature type="transmembrane region" description="Helical" evidence="2">
    <location>
        <begin position="199"/>
        <end position="220"/>
    </location>
</feature>
<evidence type="ECO:0000313" key="5">
    <source>
        <dbReference type="Proteomes" id="UP000618943"/>
    </source>
</evidence>
<feature type="region of interest" description="Disordered" evidence="1">
    <location>
        <begin position="561"/>
        <end position="614"/>
    </location>
</feature>
<dbReference type="SMART" id="SM00460">
    <property type="entry name" value="TGc"/>
    <property type="match status" value="1"/>
</dbReference>
<dbReference type="InterPro" id="IPR021878">
    <property type="entry name" value="TgpA_N"/>
</dbReference>
<evidence type="ECO:0000256" key="2">
    <source>
        <dbReference type="SAM" id="Phobius"/>
    </source>
</evidence>
<feature type="transmembrane region" description="Helical" evidence="2">
    <location>
        <begin position="622"/>
        <end position="640"/>
    </location>
</feature>
<gene>
    <name evidence="4" type="ORF">JFL43_15375</name>
</gene>
<feature type="transmembrane region" description="Helical" evidence="2">
    <location>
        <begin position="141"/>
        <end position="159"/>
    </location>
</feature>
<sequence>MTKTPTTKTISLLTMYTMIFFMLREWLVPVVELTDTGHLKLFLLFVGICLVAKIVHLNGWVAASIKLAFVLWFLMYVYTGTKVFSVESITTLGSDIQISWQALIHREWDGVTNSFRSILFFILLWMTVYLIHYWVTVKHTIIHFLIVTVIFLALLDTLSDYNAKFAIIRIMILGLLLLGTLYVNNLFESNDVERKGAKYIAVLIPLGVMLVASTVFAYAMPKKGPMATLPQSISTLIDQQGKNDSTIGKIGYVEDDKQLGGPFKEDSRIVFNATAESKQYWRVETKDIYTSKGWERKKGDVYVEIFDYGENIPLSIKPGSNVNQTSAGIKMHKDFKFIMQPYGLKAVEGKKTGISFYREIDGEKIRPLKDKKEIALDAYAVSYSSPKYSLKTLENTHTNDLKKLSKDYEAYLQLPKKLPKRVKKLAISITEDEKSLYDKANAIVSYFRNNKYVYNREDVAIPGKDDDYVDQFLFDTKVGYCDNFSSSMVVLLRSVGIPARWVKGFSEGEEIKDADGDKKEFVITNNNAHSWVEAYMPGVGWMSFEPTIGFDGFDNVLDDVDEKQEPTPINPKKEKENAKQKEAKKKEKEQPKEEKAKQEEEKKQSKKKQDEKSAPNMLSTKIVAAIVGALVVIACLLFLLRRKWIPKAIIAFYRMKKPEQISLDHAYHLLLKQLEHVGLKKGNGQTLQDFARYVDERYSTTHMSKITTSYEQQIYSNEKSKINWLELKESWEYLINSTSG</sequence>
<feature type="transmembrane region" description="Helical" evidence="2">
    <location>
        <begin position="165"/>
        <end position="187"/>
    </location>
</feature>
<dbReference type="InterPro" id="IPR052901">
    <property type="entry name" value="Bact_TGase-like"/>
</dbReference>
<dbReference type="InterPro" id="IPR002931">
    <property type="entry name" value="Transglutaminase-like"/>
</dbReference>
<dbReference type="PANTHER" id="PTHR42736">
    <property type="entry name" value="PROTEIN-GLUTAMINE GAMMA-GLUTAMYLTRANSFERASE"/>
    <property type="match status" value="1"/>
</dbReference>
<dbReference type="RefSeq" id="WP_200749717.1">
    <property type="nucleotide sequence ID" value="NZ_JAEOAH010000025.1"/>
</dbReference>
<feature type="transmembrane region" description="Helical" evidence="2">
    <location>
        <begin position="37"/>
        <end position="55"/>
    </location>
</feature>
<organism evidence="4 5">
    <name type="scientific">Viridibacillus soli</name>
    <dbReference type="NCBI Taxonomy" id="2798301"/>
    <lineage>
        <taxon>Bacteria</taxon>
        <taxon>Bacillati</taxon>
        <taxon>Bacillota</taxon>
        <taxon>Bacilli</taxon>
        <taxon>Bacillales</taxon>
        <taxon>Caryophanaceae</taxon>
        <taxon>Viridibacillus</taxon>
    </lineage>
</organism>
<keyword evidence="2" id="KW-1133">Transmembrane helix</keyword>
<comment type="caution">
    <text evidence="4">The sequence shown here is derived from an EMBL/GenBank/DDBJ whole genome shotgun (WGS) entry which is preliminary data.</text>
</comment>
<dbReference type="Pfam" id="PF11992">
    <property type="entry name" value="TgpA_N"/>
    <property type="match status" value="1"/>
</dbReference>
<feature type="domain" description="Transglutaminase-like" evidence="3">
    <location>
        <begin position="473"/>
        <end position="548"/>
    </location>
</feature>
<dbReference type="SUPFAM" id="SSF54001">
    <property type="entry name" value="Cysteine proteinases"/>
    <property type="match status" value="1"/>
</dbReference>
<dbReference type="PANTHER" id="PTHR42736:SF1">
    <property type="entry name" value="PROTEIN-GLUTAMINE GAMMA-GLUTAMYLTRANSFERASE"/>
    <property type="match status" value="1"/>
</dbReference>
<dbReference type="EMBL" id="JAEOAH010000025">
    <property type="protein sequence ID" value="MBK3496218.1"/>
    <property type="molecule type" value="Genomic_DNA"/>
</dbReference>
<evidence type="ECO:0000256" key="1">
    <source>
        <dbReference type="SAM" id="MobiDB-lite"/>
    </source>
</evidence>